<proteinExistence type="predicted"/>
<dbReference type="STRING" id="32264.T1K3G2"/>
<dbReference type="AlphaFoldDB" id="T1K3G2"/>
<evidence type="ECO:0000256" key="3">
    <source>
        <dbReference type="ARBA" id="ARBA00004155"/>
    </source>
</evidence>
<dbReference type="PANTHER" id="PTHR21014:SF6">
    <property type="entry name" value="PHOSPHATIDYLINOSITOL-4,5-BISPHOSPHATE 4-PHOSPHATASE"/>
    <property type="match status" value="1"/>
</dbReference>
<dbReference type="GO" id="GO:0005886">
    <property type="term" value="C:plasma membrane"/>
    <property type="evidence" value="ECO:0007669"/>
    <property type="project" value="TreeGrafter"/>
</dbReference>
<dbReference type="Proteomes" id="UP000015104">
    <property type="component" value="Unassembled WGS sequence"/>
</dbReference>
<reference evidence="13" key="2">
    <citation type="submission" date="2015-06" db="UniProtKB">
        <authorList>
            <consortium name="EnsemblMetazoa"/>
        </authorList>
    </citation>
    <scope>IDENTIFICATION</scope>
</reference>
<evidence type="ECO:0000256" key="10">
    <source>
        <dbReference type="ARBA" id="ARBA00023228"/>
    </source>
</evidence>
<keyword evidence="7 11" id="KW-0378">Hydrolase</keyword>
<sequence length="281" mass="30682">MSSHNSTDENQPLLGAVGGVETTNGSNGDRWKPPKSEVYVRPADSSYTSDGPPAYEPTLSMSGGRLAIACKVCGAMIDVTEKREQHVVKCEQCNEATPIKPAPAGKKYVRCPCNCLLVCKAPAQRIACPRRNCLRIINLNLENRSNAGNQIPSALNEGGERMDNVTSSGPLPEMCRVTCGHCYESFLFNTLSNSLARCPHCRKLSSVGPEFARFKGLVYLVISIIFFAIALGVTLGTLKYFSDFKSLIVLYIILFIADVAIIFRSLFYLTMKVSIIENSAP</sequence>
<comment type="function">
    <text evidence="11">Catalyzes the hydrolysis of phosphatidylinositol-4,5-bisphosphate (PtdIns-4,5-P2) to phosphatidylinositol-4-phosphate (PtdIns-4-P).</text>
</comment>
<keyword evidence="5 11" id="KW-0812">Transmembrane</keyword>
<feature type="transmembrane region" description="Helical" evidence="11">
    <location>
        <begin position="247"/>
        <end position="269"/>
    </location>
</feature>
<dbReference type="GO" id="GO:0031902">
    <property type="term" value="C:late endosome membrane"/>
    <property type="evidence" value="ECO:0007669"/>
    <property type="project" value="UniProtKB-SubCell"/>
</dbReference>
<dbReference type="OMA" id="ASNHGGM"/>
<evidence type="ECO:0000256" key="4">
    <source>
        <dbReference type="ARBA" id="ARBA00012936"/>
    </source>
</evidence>
<evidence type="ECO:0000256" key="11">
    <source>
        <dbReference type="RuleBase" id="RU365008"/>
    </source>
</evidence>
<keyword evidence="9 11" id="KW-0472">Membrane</keyword>
<dbReference type="EnsemblMetazoa" id="tetur04g08570.1">
    <property type="protein sequence ID" value="tetur04g08570.1"/>
    <property type="gene ID" value="tetur04g08570"/>
</dbReference>
<reference evidence="14" key="1">
    <citation type="submission" date="2011-08" db="EMBL/GenBank/DDBJ databases">
        <authorList>
            <person name="Rombauts S."/>
        </authorList>
    </citation>
    <scope>NUCLEOTIDE SEQUENCE</scope>
    <source>
        <strain evidence="14">London</strain>
    </source>
</reference>
<dbReference type="EMBL" id="CAEY01001379">
    <property type="status" value="NOT_ANNOTATED_CDS"/>
    <property type="molecule type" value="Genomic_DNA"/>
</dbReference>
<dbReference type="HOGENOM" id="CLU_087485_1_0_1"/>
<dbReference type="KEGG" id="tut:107359622"/>
<dbReference type="GO" id="GO:0034597">
    <property type="term" value="F:phosphatidylinositol-4,5-bisphosphate 4-phosphatase activity"/>
    <property type="evidence" value="ECO:0007669"/>
    <property type="project" value="UniProtKB-EC"/>
</dbReference>
<accession>T1K3G2</accession>
<dbReference type="GO" id="GO:0046856">
    <property type="term" value="P:phosphatidylinositol dephosphorylation"/>
    <property type="evidence" value="ECO:0007669"/>
    <property type="project" value="InterPro"/>
</dbReference>
<dbReference type="eggNOG" id="KOG4684">
    <property type="taxonomic scope" value="Eukaryota"/>
</dbReference>
<dbReference type="Pfam" id="PF09788">
    <property type="entry name" value="Tmemb_55A"/>
    <property type="match status" value="1"/>
</dbReference>
<comment type="subcellular location">
    <subcellularLocation>
        <location evidence="2 11">Late endosome membrane</location>
        <topology evidence="2 11">Multi-pass membrane protein</topology>
    </subcellularLocation>
    <subcellularLocation>
        <location evidence="3 11">Lysosome membrane</location>
        <topology evidence="3 11">Multi-pass membrane protein</topology>
    </subcellularLocation>
</comment>
<dbReference type="EC" id="3.1.3.78" evidence="4 11"/>
<name>T1K3G2_TETUR</name>
<dbReference type="GO" id="GO:0030670">
    <property type="term" value="C:phagocytic vesicle membrane"/>
    <property type="evidence" value="ECO:0007669"/>
    <property type="project" value="TreeGrafter"/>
</dbReference>
<keyword evidence="10 11" id="KW-0458">Lysosome</keyword>
<comment type="catalytic activity">
    <reaction evidence="1 11">
        <text>a 1,2-diacyl-sn-glycero-3-phospho-(1D-myo-inositol-4,5-bisphosphate) + H2O = a 1,2-diacyl-sn-glycero-3-phospho-(1D-myo-inositol-5-phosphate) + phosphate</text>
        <dbReference type="Rhea" id="RHEA:25674"/>
        <dbReference type="ChEBI" id="CHEBI:15377"/>
        <dbReference type="ChEBI" id="CHEBI:43474"/>
        <dbReference type="ChEBI" id="CHEBI:57795"/>
        <dbReference type="ChEBI" id="CHEBI:58456"/>
        <dbReference type="EC" id="3.1.3.78"/>
    </reaction>
</comment>
<keyword evidence="8 11" id="KW-1133">Transmembrane helix</keyword>
<evidence type="ECO:0000256" key="8">
    <source>
        <dbReference type="ARBA" id="ARBA00022989"/>
    </source>
</evidence>
<evidence type="ECO:0000256" key="7">
    <source>
        <dbReference type="ARBA" id="ARBA00022801"/>
    </source>
</evidence>
<feature type="compositionally biased region" description="Polar residues" evidence="12">
    <location>
        <begin position="1"/>
        <end position="10"/>
    </location>
</feature>
<evidence type="ECO:0000256" key="9">
    <source>
        <dbReference type="ARBA" id="ARBA00023136"/>
    </source>
</evidence>
<evidence type="ECO:0000313" key="13">
    <source>
        <dbReference type="EnsemblMetazoa" id="tetur04g08570.1"/>
    </source>
</evidence>
<evidence type="ECO:0000313" key="14">
    <source>
        <dbReference type="Proteomes" id="UP000015104"/>
    </source>
</evidence>
<evidence type="ECO:0000256" key="12">
    <source>
        <dbReference type="SAM" id="MobiDB-lite"/>
    </source>
</evidence>
<organism evidence="13 14">
    <name type="scientific">Tetranychus urticae</name>
    <name type="common">Two-spotted spider mite</name>
    <dbReference type="NCBI Taxonomy" id="32264"/>
    <lineage>
        <taxon>Eukaryota</taxon>
        <taxon>Metazoa</taxon>
        <taxon>Ecdysozoa</taxon>
        <taxon>Arthropoda</taxon>
        <taxon>Chelicerata</taxon>
        <taxon>Arachnida</taxon>
        <taxon>Acari</taxon>
        <taxon>Acariformes</taxon>
        <taxon>Trombidiformes</taxon>
        <taxon>Prostigmata</taxon>
        <taxon>Eleutherengona</taxon>
        <taxon>Raphignathae</taxon>
        <taxon>Tetranychoidea</taxon>
        <taxon>Tetranychidae</taxon>
        <taxon>Tetranychus</taxon>
    </lineage>
</organism>
<feature type="transmembrane region" description="Helical" evidence="11">
    <location>
        <begin position="217"/>
        <end position="241"/>
    </location>
</feature>
<gene>
    <name evidence="13" type="primary">107359622</name>
</gene>
<dbReference type="GO" id="GO:0005765">
    <property type="term" value="C:lysosomal membrane"/>
    <property type="evidence" value="ECO:0007669"/>
    <property type="project" value="UniProtKB-SubCell"/>
</dbReference>
<evidence type="ECO:0000256" key="2">
    <source>
        <dbReference type="ARBA" id="ARBA00004107"/>
    </source>
</evidence>
<dbReference type="OrthoDB" id="9939933at2759"/>
<feature type="region of interest" description="Disordered" evidence="12">
    <location>
        <begin position="1"/>
        <end position="54"/>
    </location>
</feature>
<protein>
    <recommendedName>
        <fullName evidence="4 11">Phosphatidylinositol-4,5-bisphosphate 4-phosphatase</fullName>
        <ecNumber evidence="4 11">3.1.3.78</ecNumber>
    </recommendedName>
</protein>
<evidence type="ECO:0000256" key="1">
    <source>
        <dbReference type="ARBA" id="ARBA00001261"/>
    </source>
</evidence>
<evidence type="ECO:0000256" key="5">
    <source>
        <dbReference type="ARBA" id="ARBA00022692"/>
    </source>
</evidence>
<evidence type="ECO:0000256" key="6">
    <source>
        <dbReference type="ARBA" id="ARBA00022753"/>
    </source>
</evidence>
<dbReference type="InterPro" id="IPR019178">
    <property type="entry name" value="PtdIns-P2-Ptase"/>
</dbReference>
<keyword evidence="6 11" id="KW-0967">Endosome</keyword>
<dbReference type="PANTHER" id="PTHR21014">
    <property type="entry name" value="PHOSPHATIDYLINOSITOL-4,5-BISPHOSPHATE 4-PHOSPHATASE"/>
    <property type="match status" value="1"/>
</dbReference>
<keyword evidence="14" id="KW-1185">Reference proteome</keyword>